<comment type="caution">
    <text evidence="13">The sequence shown here is derived from an EMBL/GenBank/DDBJ whole genome shotgun (WGS) entry which is preliminary data.</text>
</comment>
<evidence type="ECO:0000256" key="4">
    <source>
        <dbReference type="ARBA" id="ARBA00022692"/>
    </source>
</evidence>
<comment type="catalytic activity">
    <reaction evidence="8">
        <text>ADP(in) + ATP(out) = ADP(out) + ATP(in)</text>
        <dbReference type="Rhea" id="RHEA:34999"/>
        <dbReference type="ChEBI" id="CHEBI:30616"/>
        <dbReference type="ChEBI" id="CHEBI:456216"/>
    </reaction>
    <physiologicalReaction direction="left-to-right" evidence="8">
        <dbReference type="Rhea" id="RHEA:35000"/>
    </physiologicalReaction>
</comment>
<evidence type="ECO:0000256" key="5">
    <source>
        <dbReference type="ARBA" id="ARBA00022737"/>
    </source>
</evidence>
<reference evidence="13 14" key="1">
    <citation type="submission" date="2021-05" db="EMBL/GenBank/DDBJ databases">
        <title>Genome Assembly of Synthetic Allotetraploid Brassica napus Reveals Homoeologous Exchanges between Subgenomes.</title>
        <authorList>
            <person name="Davis J.T."/>
        </authorList>
    </citation>
    <scope>NUCLEOTIDE SEQUENCE [LARGE SCALE GENOMIC DNA]</scope>
    <source>
        <strain evidence="14">cv. Da-Ae</strain>
        <tissue evidence="13">Seedling</tissue>
    </source>
</reference>
<keyword evidence="3 10" id="KW-0813">Transport</keyword>
<dbReference type="InterPro" id="IPR002113">
    <property type="entry name" value="ADT_euk_type"/>
</dbReference>
<evidence type="ECO:0000256" key="1">
    <source>
        <dbReference type="ARBA" id="ARBA00004141"/>
    </source>
</evidence>
<proteinExistence type="inferred from homology"/>
<name>A0ABQ8BQE8_BRANA</name>
<evidence type="ECO:0000256" key="11">
    <source>
        <dbReference type="RuleBase" id="RU368008"/>
    </source>
</evidence>
<dbReference type="InterPro" id="IPR018108">
    <property type="entry name" value="MCP_transmembrane"/>
</dbReference>
<comment type="similarity">
    <text evidence="2 10">Belongs to the mitochondrial carrier (TC 2.A.29) family.</text>
</comment>
<dbReference type="SUPFAM" id="SSF103506">
    <property type="entry name" value="Mitochondrial carrier"/>
    <property type="match status" value="2"/>
</dbReference>
<evidence type="ECO:0000313" key="14">
    <source>
        <dbReference type="Proteomes" id="UP000824890"/>
    </source>
</evidence>
<dbReference type="PRINTS" id="PR00926">
    <property type="entry name" value="MITOCARRIER"/>
</dbReference>
<comment type="subunit">
    <text evidence="11">Monomer.</text>
</comment>
<comment type="function">
    <text evidence="11">Catalyzes the exchange of ADP and ATP across the membrane.</text>
</comment>
<evidence type="ECO:0000256" key="12">
    <source>
        <dbReference type="SAM" id="MobiDB-lite"/>
    </source>
</evidence>
<evidence type="ECO:0000256" key="8">
    <source>
        <dbReference type="ARBA" id="ARBA00024143"/>
    </source>
</evidence>
<comment type="subcellular location">
    <subcellularLocation>
        <location evidence="1 11">Membrane</location>
        <topology evidence="1 11">Multi-pass membrane protein</topology>
    </subcellularLocation>
</comment>
<evidence type="ECO:0000256" key="7">
    <source>
        <dbReference type="ARBA" id="ARBA00023136"/>
    </source>
</evidence>
<keyword evidence="4 9" id="KW-0812">Transmembrane</keyword>
<dbReference type="PANTHER" id="PTHR45635:SF31">
    <property type="entry name" value="ADP_ATP TRANSLOCASE"/>
    <property type="match status" value="1"/>
</dbReference>
<dbReference type="Pfam" id="PF00153">
    <property type="entry name" value="Mito_carr"/>
    <property type="match status" value="2"/>
</dbReference>
<protein>
    <recommendedName>
        <fullName evidence="11">ADP/ATP translocase</fullName>
    </recommendedName>
    <alternativeName>
        <fullName evidence="11">ADP,ATP carrier protein</fullName>
    </alternativeName>
</protein>
<dbReference type="PROSITE" id="PS50920">
    <property type="entry name" value="SOLCAR"/>
    <property type="match status" value="2"/>
</dbReference>
<keyword evidence="5" id="KW-0677">Repeat</keyword>
<evidence type="ECO:0000256" key="10">
    <source>
        <dbReference type="RuleBase" id="RU000488"/>
    </source>
</evidence>
<gene>
    <name evidence="13" type="ORF">HID58_038435</name>
</gene>
<evidence type="ECO:0000256" key="6">
    <source>
        <dbReference type="ARBA" id="ARBA00022989"/>
    </source>
</evidence>
<keyword evidence="6" id="KW-1133">Transmembrane helix</keyword>
<keyword evidence="14" id="KW-1185">Reference proteome</keyword>
<dbReference type="EMBL" id="JAGKQM010000010">
    <property type="protein sequence ID" value="KAH0906608.1"/>
    <property type="molecule type" value="Genomic_DNA"/>
</dbReference>
<organism evidence="13 14">
    <name type="scientific">Brassica napus</name>
    <name type="common">Rape</name>
    <dbReference type="NCBI Taxonomy" id="3708"/>
    <lineage>
        <taxon>Eukaryota</taxon>
        <taxon>Viridiplantae</taxon>
        <taxon>Streptophyta</taxon>
        <taxon>Embryophyta</taxon>
        <taxon>Tracheophyta</taxon>
        <taxon>Spermatophyta</taxon>
        <taxon>Magnoliopsida</taxon>
        <taxon>eudicotyledons</taxon>
        <taxon>Gunneridae</taxon>
        <taxon>Pentapetalae</taxon>
        <taxon>rosids</taxon>
        <taxon>malvids</taxon>
        <taxon>Brassicales</taxon>
        <taxon>Brassicaceae</taxon>
        <taxon>Brassiceae</taxon>
        <taxon>Brassica</taxon>
    </lineage>
</organism>
<evidence type="ECO:0000256" key="2">
    <source>
        <dbReference type="ARBA" id="ARBA00006375"/>
    </source>
</evidence>
<dbReference type="InterPro" id="IPR002067">
    <property type="entry name" value="MCP"/>
</dbReference>
<dbReference type="Gene3D" id="1.50.40.10">
    <property type="entry name" value="Mitochondrial carrier domain"/>
    <property type="match status" value="2"/>
</dbReference>
<feature type="repeat" description="Solcar" evidence="9">
    <location>
        <begin position="25"/>
        <end position="121"/>
    </location>
</feature>
<dbReference type="PRINTS" id="PR00927">
    <property type="entry name" value="ADPTRNSLCASE"/>
</dbReference>
<dbReference type="PANTHER" id="PTHR45635">
    <property type="entry name" value="ADP,ATP CARRIER PROTEIN 1-RELATED-RELATED"/>
    <property type="match status" value="1"/>
</dbReference>
<feature type="region of interest" description="Disordered" evidence="12">
    <location>
        <begin position="1"/>
        <end position="21"/>
    </location>
</feature>
<keyword evidence="7 9" id="KW-0472">Membrane</keyword>
<evidence type="ECO:0000256" key="9">
    <source>
        <dbReference type="PROSITE-ProRule" id="PRU00282"/>
    </source>
</evidence>
<sequence>MGIQEDPGAHSSTRRNPSSLPQTLKHFHRDLLAGAVMGGVVHTIVAPIERAKLLLQTQESNIAIVGDSSGKRRFKGMFDFIHRTVREEGRAPLLPFRGSQLLPQGPLQKHPPQQQLSGEGLPASLHGVIVHRGLYFGGFDTVKEVLSEDKELALWKRWVLAQGVTTSAGLASYPLDTVRRRIMMQSGIEHPMYSSTLDCWKKIYRVEGLASFYRGALSNMFRSTGSAAILVFYDEVKKFLNWGGI</sequence>
<evidence type="ECO:0000256" key="3">
    <source>
        <dbReference type="ARBA" id="ARBA00022448"/>
    </source>
</evidence>
<accession>A0ABQ8BQE8</accession>
<feature type="repeat" description="Solcar" evidence="9">
    <location>
        <begin position="156"/>
        <end position="239"/>
    </location>
</feature>
<evidence type="ECO:0000313" key="13">
    <source>
        <dbReference type="EMBL" id="KAH0906608.1"/>
    </source>
</evidence>
<dbReference type="Proteomes" id="UP000824890">
    <property type="component" value="Unassembled WGS sequence"/>
</dbReference>
<dbReference type="InterPro" id="IPR023395">
    <property type="entry name" value="MCP_dom_sf"/>
</dbReference>
<feature type="compositionally biased region" description="Polar residues" evidence="12">
    <location>
        <begin position="10"/>
        <end position="21"/>
    </location>
</feature>